<protein>
    <submittedName>
        <fullName evidence="4">DUF881 domain-containing protein</fullName>
    </submittedName>
</protein>
<feature type="region of interest" description="Disordered" evidence="2">
    <location>
        <begin position="297"/>
        <end position="327"/>
    </location>
</feature>
<evidence type="ECO:0000256" key="3">
    <source>
        <dbReference type="SAM" id="Phobius"/>
    </source>
</evidence>
<dbReference type="PANTHER" id="PTHR37313:SF1">
    <property type="entry name" value="UPF0749 PROTEIN RV1823"/>
    <property type="match status" value="1"/>
</dbReference>
<feature type="region of interest" description="Disordered" evidence="2">
    <location>
        <begin position="1"/>
        <end position="24"/>
    </location>
</feature>
<gene>
    <name evidence="4" type="ORF">FY030_07550</name>
</gene>
<dbReference type="AlphaFoldDB" id="A0A5J6V3R3"/>
<accession>A0A5J6V3R3</accession>
<feature type="transmembrane region" description="Helical" evidence="3">
    <location>
        <begin position="64"/>
        <end position="86"/>
    </location>
</feature>
<reference evidence="4 5" key="1">
    <citation type="submission" date="2019-09" db="EMBL/GenBank/DDBJ databases">
        <title>Serinicoccus pratensis sp. nov., isolated from meadow soil.</title>
        <authorList>
            <person name="Zhang W."/>
        </authorList>
    </citation>
    <scope>NUCLEOTIDE SEQUENCE [LARGE SCALE GENOMIC DNA]</scope>
    <source>
        <strain evidence="4 5">W204</strain>
    </source>
</reference>
<name>A0A5J6V3R3_9MICO</name>
<evidence type="ECO:0000313" key="4">
    <source>
        <dbReference type="EMBL" id="QFG68590.1"/>
    </source>
</evidence>
<dbReference type="Pfam" id="PF05949">
    <property type="entry name" value="DUF881"/>
    <property type="match status" value="1"/>
</dbReference>
<dbReference type="KEGG" id="serw:FY030_07550"/>
<evidence type="ECO:0000313" key="5">
    <source>
        <dbReference type="Proteomes" id="UP000326546"/>
    </source>
</evidence>
<keyword evidence="5" id="KW-1185">Reference proteome</keyword>
<dbReference type="RefSeq" id="WP_158060978.1">
    <property type="nucleotide sequence ID" value="NZ_CP044427.1"/>
</dbReference>
<organism evidence="4 5">
    <name type="scientific">Ornithinimicrobium pratense</name>
    <dbReference type="NCBI Taxonomy" id="2593973"/>
    <lineage>
        <taxon>Bacteria</taxon>
        <taxon>Bacillati</taxon>
        <taxon>Actinomycetota</taxon>
        <taxon>Actinomycetes</taxon>
        <taxon>Micrococcales</taxon>
        <taxon>Ornithinimicrobiaceae</taxon>
        <taxon>Ornithinimicrobium</taxon>
    </lineage>
</organism>
<dbReference type="OrthoDB" id="3218134at2"/>
<dbReference type="InterPro" id="IPR010273">
    <property type="entry name" value="DUF881"/>
</dbReference>
<feature type="compositionally biased region" description="Pro residues" evidence="2">
    <location>
        <begin position="308"/>
        <end position="319"/>
    </location>
</feature>
<keyword evidence="3" id="KW-0472">Membrane</keyword>
<dbReference type="Proteomes" id="UP000326546">
    <property type="component" value="Chromosome"/>
</dbReference>
<dbReference type="EMBL" id="CP044427">
    <property type="protein sequence ID" value="QFG68590.1"/>
    <property type="molecule type" value="Genomic_DNA"/>
</dbReference>
<evidence type="ECO:0000256" key="2">
    <source>
        <dbReference type="SAM" id="MobiDB-lite"/>
    </source>
</evidence>
<comment type="similarity">
    <text evidence="1">Belongs to the UPF0749 family.</text>
</comment>
<dbReference type="Gene3D" id="3.30.70.1880">
    <property type="entry name" value="Protein of unknown function DUF881"/>
    <property type="match status" value="1"/>
</dbReference>
<keyword evidence="3" id="KW-1133">Transmembrane helix</keyword>
<keyword evidence="3" id="KW-0812">Transmembrane</keyword>
<sequence length="327" mass="34249">MTWPHRPRARSEESAGPPATERDPAASMALLEEVLDPPVGPGYRSAADHRVEQGLPPSSGTRTWLMLAVSVLLGLLVTAAATTLGAQDEAAAKTRTQLVERIEAAQTAGDGHRETVDQLRADISALEQRAVDPESASAGPGEPQSSAARRIAAAGLEAGAMAVQGPGVIVRLGDAAPREVSPGEVLEPERINSRDIQLVVNGLWSAGAEAISVNGHRMTSTSAIRFAGKAIIVDFRGLTPPYEILAIGEPARLTEETSTGMVGAYLGELRDHLGLRAEVEQVDLLTIGAAERLTTRVSSVGTNDLPADPSPGEPAPSPEPDLDEEDR</sequence>
<feature type="region of interest" description="Disordered" evidence="2">
    <location>
        <begin position="129"/>
        <end position="149"/>
    </location>
</feature>
<proteinExistence type="inferred from homology"/>
<evidence type="ECO:0000256" key="1">
    <source>
        <dbReference type="ARBA" id="ARBA00009108"/>
    </source>
</evidence>
<dbReference type="PANTHER" id="PTHR37313">
    <property type="entry name" value="UPF0749 PROTEIN RV1825"/>
    <property type="match status" value="1"/>
</dbReference>
<dbReference type="GO" id="GO:0005886">
    <property type="term" value="C:plasma membrane"/>
    <property type="evidence" value="ECO:0007669"/>
    <property type="project" value="TreeGrafter"/>
</dbReference>